<dbReference type="PANTHER" id="PTHR15960:SF3">
    <property type="entry name" value="UBIQUITIN-ASSOCIATED PROTEIN 1-LIKE"/>
    <property type="match status" value="1"/>
</dbReference>
<feature type="domain" description="UBA" evidence="3">
    <location>
        <begin position="300"/>
        <end position="342"/>
    </location>
</feature>
<dbReference type="InterPro" id="IPR042575">
    <property type="entry name" value="UBAP1_C"/>
</dbReference>
<accession>A0A8C9RY30</accession>
<dbReference type="Gene3D" id="1.20.120.1920">
    <property type="entry name" value="UBAP1 SOUBA domain"/>
    <property type="match status" value="1"/>
</dbReference>
<dbReference type="InterPro" id="IPR049467">
    <property type="entry name" value="UBAP-1-like_UBA2"/>
</dbReference>
<evidence type="ECO:0000313" key="5">
    <source>
        <dbReference type="Proteomes" id="UP000694397"/>
    </source>
</evidence>
<dbReference type="OrthoDB" id="2018023at2759"/>
<protein>
    <submittedName>
        <fullName evidence="4">Ubiquitin associated protein 1 like</fullName>
    </submittedName>
</protein>
<feature type="compositionally biased region" description="Pro residues" evidence="1">
    <location>
        <begin position="271"/>
        <end position="283"/>
    </location>
</feature>
<evidence type="ECO:0000259" key="3">
    <source>
        <dbReference type="PROSITE" id="PS50030"/>
    </source>
</evidence>
<dbReference type="SUPFAM" id="SSF46934">
    <property type="entry name" value="UBA-like"/>
    <property type="match status" value="1"/>
</dbReference>
<keyword evidence="2" id="KW-1133">Transmembrane helix</keyword>
<name>A0A8C9RY30_SCLFO</name>
<organism evidence="4 5">
    <name type="scientific">Scleropages formosus</name>
    <name type="common">Asian bonytongue</name>
    <name type="synonym">Osteoglossum formosum</name>
    <dbReference type="NCBI Taxonomy" id="113540"/>
    <lineage>
        <taxon>Eukaryota</taxon>
        <taxon>Metazoa</taxon>
        <taxon>Chordata</taxon>
        <taxon>Craniata</taxon>
        <taxon>Vertebrata</taxon>
        <taxon>Euteleostomi</taxon>
        <taxon>Actinopterygii</taxon>
        <taxon>Neopterygii</taxon>
        <taxon>Teleostei</taxon>
        <taxon>Osteoglossocephala</taxon>
        <taxon>Osteoglossomorpha</taxon>
        <taxon>Osteoglossiformes</taxon>
        <taxon>Osteoglossidae</taxon>
        <taxon>Scleropages</taxon>
    </lineage>
</organism>
<dbReference type="GO" id="GO:0000813">
    <property type="term" value="C:ESCRT I complex"/>
    <property type="evidence" value="ECO:0007669"/>
    <property type="project" value="InterPro"/>
</dbReference>
<evidence type="ECO:0000256" key="2">
    <source>
        <dbReference type="SAM" id="Phobius"/>
    </source>
</evidence>
<gene>
    <name evidence="4" type="primary">UBAP1L</name>
    <name evidence="4" type="synonym">LOC108941997</name>
</gene>
<dbReference type="InterPro" id="IPR015940">
    <property type="entry name" value="UBA"/>
</dbReference>
<dbReference type="InterPro" id="IPR038870">
    <property type="entry name" value="UBAP1"/>
</dbReference>
<dbReference type="Pfam" id="PF21267">
    <property type="entry name" value="UBAP-1_UBA2"/>
    <property type="match status" value="1"/>
</dbReference>
<sequence length="412" mass="46373">MTDDRFIVICCYAYLQLALLNICVLSLSLLYTWQYKFGLENWVLTGFQGGESSQLAPTSMAGKPRPSCPPYWLMFSSPQESRLASRRSSDLWQPPPRRRSHSLSAADGRYLHPRVKFLISNQEGEGGYSEDNDSSSSEVEEESERGPVLKHKSRGLKELRRSSTPNLSRMASPCRASRQKKASPLTFQDFKQSSLSKLERPRVGSPPVTSQRHSKRKLHPLSQISRRHSLTPQPPCSSPASRPPPRPSTAEHIPSIKTRKPTLPSLSPYSRLPPPPLVTPPPGSHAASPDSSMELLSALSEDERDLLQAITEQGYPLRTAIVALQKTGRQTLEQILSYLLTVDRLCRLGYDETQVEEALEMFQNCETKAAEFLRLLTQFNEMGFQQSAIKEVLLVHENHRERALEELMTRVA</sequence>
<feature type="compositionally biased region" description="Pro residues" evidence="1">
    <location>
        <begin position="232"/>
        <end position="247"/>
    </location>
</feature>
<dbReference type="Proteomes" id="UP000694397">
    <property type="component" value="Chromosome 7"/>
</dbReference>
<reference evidence="4" key="2">
    <citation type="submission" date="2025-08" db="UniProtKB">
        <authorList>
            <consortium name="Ensembl"/>
        </authorList>
    </citation>
    <scope>IDENTIFICATION</scope>
</reference>
<feature type="compositionally biased region" description="Basic residues" evidence="1">
    <location>
        <begin position="212"/>
        <end position="229"/>
    </location>
</feature>
<feature type="region of interest" description="Disordered" evidence="1">
    <location>
        <begin position="85"/>
        <end position="105"/>
    </location>
</feature>
<keyword evidence="5" id="KW-1185">Reference proteome</keyword>
<dbReference type="CDD" id="cd14316">
    <property type="entry name" value="UBA2_UBAP1_like"/>
    <property type="match status" value="1"/>
</dbReference>
<feature type="compositionally biased region" description="Acidic residues" evidence="1">
    <location>
        <begin position="128"/>
        <end position="143"/>
    </location>
</feature>
<feature type="region of interest" description="Disordered" evidence="1">
    <location>
        <begin position="121"/>
        <end position="293"/>
    </location>
</feature>
<keyword evidence="2" id="KW-0812">Transmembrane</keyword>
<dbReference type="AlphaFoldDB" id="A0A8C9RY30"/>
<feature type="compositionally biased region" description="Polar residues" evidence="1">
    <location>
        <begin position="185"/>
        <end position="196"/>
    </location>
</feature>
<dbReference type="GeneTree" id="ENSGT00390000008092"/>
<proteinExistence type="predicted"/>
<dbReference type="InterPro" id="IPR009060">
    <property type="entry name" value="UBA-like_sf"/>
</dbReference>
<dbReference type="GO" id="GO:0043130">
    <property type="term" value="F:ubiquitin binding"/>
    <property type="evidence" value="ECO:0007669"/>
    <property type="project" value="InterPro"/>
</dbReference>
<evidence type="ECO:0000313" key="4">
    <source>
        <dbReference type="Ensembl" id="ENSSFOP00015024432.2"/>
    </source>
</evidence>
<feature type="transmembrane region" description="Helical" evidence="2">
    <location>
        <begin position="6"/>
        <end position="31"/>
    </location>
</feature>
<reference evidence="4" key="3">
    <citation type="submission" date="2025-09" db="UniProtKB">
        <authorList>
            <consortium name="Ensembl"/>
        </authorList>
    </citation>
    <scope>IDENTIFICATION</scope>
</reference>
<reference evidence="4 5" key="1">
    <citation type="submission" date="2019-04" db="EMBL/GenBank/DDBJ databases">
        <authorList>
            <consortium name="Wellcome Sanger Institute Data Sharing"/>
        </authorList>
    </citation>
    <scope>NUCLEOTIDE SEQUENCE [LARGE SCALE GENOMIC DNA]</scope>
</reference>
<evidence type="ECO:0000256" key="1">
    <source>
        <dbReference type="SAM" id="MobiDB-lite"/>
    </source>
</evidence>
<dbReference type="Ensembl" id="ENSSFOT00015024698.2">
    <property type="protein sequence ID" value="ENSSFOP00015024432.2"/>
    <property type="gene ID" value="ENSSFOG00015015706.2"/>
</dbReference>
<dbReference type="PROSITE" id="PS50030">
    <property type="entry name" value="UBA"/>
    <property type="match status" value="1"/>
</dbReference>
<dbReference type="PANTHER" id="PTHR15960">
    <property type="entry name" value="LD44032P"/>
    <property type="match status" value="1"/>
</dbReference>
<dbReference type="GO" id="GO:0043162">
    <property type="term" value="P:ubiquitin-dependent protein catabolic process via the multivesicular body sorting pathway"/>
    <property type="evidence" value="ECO:0007669"/>
    <property type="project" value="InterPro"/>
</dbReference>
<keyword evidence="2" id="KW-0472">Membrane</keyword>
<feature type="compositionally biased region" description="Low complexity" evidence="1">
    <location>
        <begin position="261"/>
        <end position="270"/>
    </location>
</feature>